<feature type="domain" description="Pyridoxamine 5'-phosphate oxidase N-terminal" evidence="1">
    <location>
        <begin position="39"/>
        <end position="158"/>
    </location>
</feature>
<dbReference type="PANTHER" id="PTHR42815">
    <property type="entry name" value="FAD-BINDING, PUTATIVE (AFU_ORTHOLOGUE AFUA_6G07600)-RELATED"/>
    <property type="match status" value="1"/>
</dbReference>
<accession>A0A932ZVH1</accession>
<reference evidence="2" key="1">
    <citation type="submission" date="2020-07" db="EMBL/GenBank/DDBJ databases">
        <title>Huge and variable diversity of episymbiotic CPR bacteria and DPANN archaea in groundwater ecosystems.</title>
        <authorList>
            <person name="He C.Y."/>
            <person name="Keren R."/>
            <person name="Whittaker M."/>
            <person name="Farag I.F."/>
            <person name="Doudna J."/>
            <person name="Cate J.H.D."/>
            <person name="Banfield J.F."/>
        </authorList>
    </citation>
    <scope>NUCLEOTIDE SEQUENCE</scope>
    <source>
        <strain evidence="2">NC_groundwater_1370_Ag_S-0.2um_69_93</strain>
    </source>
</reference>
<evidence type="ECO:0000259" key="1">
    <source>
        <dbReference type="Pfam" id="PF01243"/>
    </source>
</evidence>
<dbReference type="SUPFAM" id="SSF50475">
    <property type="entry name" value="FMN-binding split barrel"/>
    <property type="match status" value="1"/>
</dbReference>
<proteinExistence type="predicted"/>
<dbReference type="AlphaFoldDB" id="A0A932ZVH1"/>
<gene>
    <name evidence="2" type="ORF">HY618_07765</name>
</gene>
<dbReference type="Proteomes" id="UP000752292">
    <property type="component" value="Unassembled WGS sequence"/>
</dbReference>
<sequence>MSAEDARAQAGRIRSQEELREFFGPPVPRTVQRQLSRLDGHCRHFISLSPFLVLASWSPEGADASPKGDPPGFVKVVDDHTLFLPDRIGNNRVDSMQNILECPDVALIFFVPGVAETLRVNGRAGITRDPALLEAAAVNGRAPRSGLLIRVREAFFHCGKSLIRSNLWDPSIQIDRKSFPTLGQIVADQVPGKNVEEEDKLTEHVYKNMLY</sequence>
<evidence type="ECO:0000313" key="3">
    <source>
        <dbReference type="Proteomes" id="UP000752292"/>
    </source>
</evidence>
<dbReference type="InterPro" id="IPR011576">
    <property type="entry name" value="Pyridox_Oxase_N"/>
</dbReference>
<dbReference type="PANTHER" id="PTHR42815:SF2">
    <property type="entry name" value="FAD-BINDING, PUTATIVE (AFU_ORTHOLOGUE AFUA_6G07600)-RELATED"/>
    <property type="match status" value="1"/>
</dbReference>
<dbReference type="Gene3D" id="2.30.110.10">
    <property type="entry name" value="Electron Transport, Fmn-binding Protein, Chain A"/>
    <property type="match status" value="1"/>
</dbReference>
<evidence type="ECO:0000313" key="2">
    <source>
        <dbReference type="EMBL" id="MBI4252341.1"/>
    </source>
</evidence>
<name>A0A932ZVH1_UNCTE</name>
<dbReference type="NCBIfam" id="TIGR04025">
    <property type="entry name" value="PPOX_FMN_DR2398"/>
    <property type="match status" value="1"/>
</dbReference>
<comment type="caution">
    <text evidence="2">The sequence shown here is derived from an EMBL/GenBank/DDBJ whole genome shotgun (WGS) entry which is preliminary data.</text>
</comment>
<organism evidence="2 3">
    <name type="scientific">Tectimicrobiota bacterium</name>
    <dbReference type="NCBI Taxonomy" id="2528274"/>
    <lineage>
        <taxon>Bacteria</taxon>
        <taxon>Pseudomonadati</taxon>
        <taxon>Nitrospinota/Tectimicrobiota group</taxon>
        <taxon>Candidatus Tectimicrobiota</taxon>
    </lineage>
</organism>
<dbReference type="InterPro" id="IPR012349">
    <property type="entry name" value="Split_barrel_FMN-bd"/>
</dbReference>
<dbReference type="Pfam" id="PF01243">
    <property type="entry name" value="PNPOx_N"/>
    <property type="match status" value="1"/>
</dbReference>
<protein>
    <submittedName>
        <fullName evidence="2">Pyridoxamine 5'-phosphate oxidase family protein</fullName>
    </submittedName>
</protein>
<dbReference type="InterPro" id="IPR024029">
    <property type="entry name" value="Pyridox_Oxase_FMN-dep"/>
</dbReference>
<dbReference type="EMBL" id="JACQRX010000338">
    <property type="protein sequence ID" value="MBI4252341.1"/>
    <property type="molecule type" value="Genomic_DNA"/>
</dbReference>